<name>A0ABT3MNV9_9LEPT</name>
<reference evidence="2 3" key="1">
    <citation type="submission" date="2022-06" db="EMBL/GenBank/DDBJ databases">
        <title>Leptospira isolates from biofilms formed at urban environments.</title>
        <authorList>
            <person name="Ribeiro P.S."/>
            <person name="Sousa T."/>
            <person name="Carvalho N."/>
            <person name="Aburjaile F."/>
            <person name="Neves F."/>
            <person name="Oliveira D."/>
            <person name="Blanco L."/>
            <person name="Lima J."/>
            <person name="Costa F."/>
            <person name="Brenig B."/>
            <person name="Soares S."/>
            <person name="Ramos R."/>
            <person name="Goes-Neto A."/>
            <person name="Matiuzzi M."/>
            <person name="Azevedo V."/>
            <person name="Ristow P."/>
        </authorList>
    </citation>
    <scope>NUCLEOTIDE SEQUENCE [LARGE SCALE GENOMIC DNA]</scope>
    <source>
        <strain evidence="2 3">VSF19</strain>
    </source>
</reference>
<organism evidence="2 3">
    <name type="scientific">Leptospira soteropolitanensis</name>
    <dbReference type="NCBI Taxonomy" id="2950025"/>
    <lineage>
        <taxon>Bacteria</taxon>
        <taxon>Pseudomonadati</taxon>
        <taxon>Spirochaetota</taxon>
        <taxon>Spirochaetia</taxon>
        <taxon>Leptospirales</taxon>
        <taxon>Leptospiraceae</taxon>
        <taxon>Leptospira</taxon>
    </lineage>
</organism>
<feature type="transmembrane region" description="Helical" evidence="1">
    <location>
        <begin position="12"/>
        <end position="29"/>
    </location>
</feature>
<keyword evidence="3" id="KW-1185">Reference proteome</keyword>
<dbReference type="EMBL" id="JAMQPM010000106">
    <property type="protein sequence ID" value="MCW7528574.1"/>
    <property type="molecule type" value="Genomic_DNA"/>
</dbReference>
<evidence type="ECO:0000313" key="3">
    <source>
        <dbReference type="Proteomes" id="UP001208912"/>
    </source>
</evidence>
<keyword evidence="1" id="KW-0472">Membrane</keyword>
<dbReference type="Proteomes" id="UP001208912">
    <property type="component" value="Unassembled WGS sequence"/>
</dbReference>
<comment type="caution">
    <text evidence="2">The sequence shown here is derived from an EMBL/GenBank/DDBJ whole genome shotgun (WGS) entry which is preliminary data.</text>
</comment>
<evidence type="ECO:0000313" key="2">
    <source>
        <dbReference type="EMBL" id="MCW7528574.1"/>
    </source>
</evidence>
<proteinExistence type="predicted"/>
<dbReference type="RefSeq" id="WP_265365572.1">
    <property type="nucleotide sequence ID" value="NZ_JAMQPM010000106.1"/>
</dbReference>
<keyword evidence="1" id="KW-1133">Transmembrane helix</keyword>
<evidence type="ECO:0000256" key="1">
    <source>
        <dbReference type="SAM" id="Phobius"/>
    </source>
</evidence>
<accession>A0ABT3MNV9</accession>
<feature type="non-terminal residue" evidence="2">
    <location>
        <position position="108"/>
    </location>
</feature>
<evidence type="ECO:0008006" key="4">
    <source>
        <dbReference type="Google" id="ProtNLM"/>
    </source>
</evidence>
<gene>
    <name evidence="2" type="ORF">ND861_19615</name>
</gene>
<sequence>MLEINQKDLLTSIIALLLGGFLTHIFNKYKERLTILRYTVWHNKIAFSMEDQVFGSIQVTYNGIQVPILYYSSIHIYNESNRDLDKFILNIVCDDSSKMLITHGANKS</sequence>
<protein>
    <recommendedName>
        <fullName evidence="4">DUF3592 domain-containing protein</fullName>
    </recommendedName>
</protein>
<keyword evidence="1" id="KW-0812">Transmembrane</keyword>